<evidence type="ECO:0000256" key="3">
    <source>
        <dbReference type="ARBA" id="ARBA00023163"/>
    </source>
</evidence>
<dbReference type="Proteomes" id="UP001500298">
    <property type="component" value="Unassembled WGS sequence"/>
</dbReference>
<keyword evidence="2" id="KW-0238">DNA-binding</keyword>
<dbReference type="SUPFAM" id="SSF54909">
    <property type="entry name" value="Dimeric alpha+beta barrel"/>
    <property type="match status" value="1"/>
</dbReference>
<dbReference type="InterPro" id="IPR036390">
    <property type="entry name" value="WH_DNA-bd_sf"/>
</dbReference>
<proteinExistence type="predicted"/>
<dbReference type="InterPro" id="IPR000485">
    <property type="entry name" value="AsnC-type_HTH_dom"/>
</dbReference>
<protein>
    <submittedName>
        <fullName evidence="5">Lrp/AsnC family transcriptional regulator</fullName>
    </submittedName>
</protein>
<dbReference type="PANTHER" id="PTHR30154:SF34">
    <property type="entry name" value="TRANSCRIPTIONAL REGULATOR AZLB"/>
    <property type="match status" value="1"/>
</dbReference>
<evidence type="ECO:0000313" key="6">
    <source>
        <dbReference type="Proteomes" id="UP001500298"/>
    </source>
</evidence>
<dbReference type="PRINTS" id="PR00033">
    <property type="entry name" value="HTHASNC"/>
</dbReference>
<dbReference type="InterPro" id="IPR011008">
    <property type="entry name" value="Dimeric_a/b-barrel"/>
</dbReference>
<reference evidence="6" key="1">
    <citation type="journal article" date="2019" name="Int. J. Syst. Evol. Microbiol.">
        <title>The Global Catalogue of Microorganisms (GCM) 10K type strain sequencing project: providing services to taxonomists for standard genome sequencing and annotation.</title>
        <authorList>
            <consortium name="The Broad Institute Genomics Platform"/>
            <consortium name="The Broad Institute Genome Sequencing Center for Infectious Disease"/>
            <person name="Wu L."/>
            <person name="Ma J."/>
        </authorList>
    </citation>
    <scope>NUCLEOTIDE SEQUENCE [LARGE SCALE GENOMIC DNA]</scope>
    <source>
        <strain evidence="6">JCM 18326</strain>
    </source>
</reference>
<dbReference type="RefSeq" id="WP_345368398.1">
    <property type="nucleotide sequence ID" value="NZ_BAABJX010000001.1"/>
</dbReference>
<gene>
    <name evidence="5" type="ORF">GCM10023331_00500</name>
</gene>
<dbReference type="InterPro" id="IPR036388">
    <property type="entry name" value="WH-like_DNA-bd_sf"/>
</dbReference>
<dbReference type="InterPro" id="IPR019887">
    <property type="entry name" value="Tscrpt_reg_AsnC/Lrp_C"/>
</dbReference>
<feature type="domain" description="HTH asnC-type" evidence="4">
    <location>
        <begin position="9"/>
        <end position="69"/>
    </location>
</feature>
<sequence length="172" mass="19299">MEQGTSISLDSLDFSILAHLQEDGRKSFTDIAEEMGVSVGTVRNRYNKLVQENVLHIIGWTDPVKAGFNAYARVTVDVKPISKLDAVAEALLNIDEISFLAYTSGDHDLEINLQCKDNKHLMTLMHESINTIDGVHDTHTTVYFQVLKWASHDVGRVFTEKAETKEVEVQHS</sequence>
<keyword evidence="3" id="KW-0804">Transcription</keyword>
<evidence type="ECO:0000256" key="1">
    <source>
        <dbReference type="ARBA" id="ARBA00023015"/>
    </source>
</evidence>
<dbReference type="Gene3D" id="3.30.70.920">
    <property type="match status" value="1"/>
</dbReference>
<dbReference type="InterPro" id="IPR019888">
    <property type="entry name" value="Tscrpt_reg_AsnC-like"/>
</dbReference>
<evidence type="ECO:0000259" key="4">
    <source>
        <dbReference type="PROSITE" id="PS50956"/>
    </source>
</evidence>
<accession>A0ABP9CZ91</accession>
<dbReference type="Pfam" id="PF01037">
    <property type="entry name" value="AsnC_trans_reg"/>
    <property type="match status" value="1"/>
</dbReference>
<dbReference type="EMBL" id="BAABJX010000001">
    <property type="protein sequence ID" value="GAA4820004.1"/>
    <property type="molecule type" value="Genomic_DNA"/>
</dbReference>
<evidence type="ECO:0000256" key="2">
    <source>
        <dbReference type="ARBA" id="ARBA00023125"/>
    </source>
</evidence>
<keyword evidence="6" id="KW-1185">Reference proteome</keyword>
<dbReference type="SUPFAM" id="SSF46785">
    <property type="entry name" value="Winged helix' DNA-binding domain"/>
    <property type="match status" value="1"/>
</dbReference>
<name>A0ABP9CZ91_9BACT</name>
<dbReference type="Pfam" id="PF13404">
    <property type="entry name" value="HTH_AsnC-type"/>
    <property type="match status" value="1"/>
</dbReference>
<evidence type="ECO:0000313" key="5">
    <source>
        <dbReference type="EMBL" id="GAA4820004.1"/>
    </source>
</evidence>
<comment type="caution">
    <text evidence="5">The sequence shown here is derived from an EMBL/GenBank/DDBJ whole genome shotgun (WGS) entry which is preliminary data.</text>
</comment>
<organism evidence="5 6">
    <name type="scientific">Algivirga pacifica</name>
    <dbReference type="NCBI Taxonomy" id="1162670"/>
    <lineage>
        <taxon>Bacteria</taxon>
        <taxon>Pseudomonadati</taxon>
        <taxon>Bacteroidota</taxon>
        <taxon>Cytophagia</taxon>
        <taxon>Cytophagales</taxon>
        <taxon>Flammeovirgaceae</taxon>
        <taxon>Algivirga</taxon>
    </lineage>
</organism>
<dbReference type="PROSITE" id="PS50956">
    <property type="entry name" value="HTH_ASNC_2"/>
    <property type="match status" value="1"/>
</dbReference>
<dbReference type="SMART" id="SM00344">
    <property type="entry name" value="HTH_ASNC"/>
    <property type="match status" value="1"/>
</dbReference>
<dbReference type="PANTHER" id="PTHR30154">
    <property type="entry name" value="LEUCINE-RESPONSIVE REGULATORY PROTEIN"/>
    <property type="match status" value="1"/>
</dbReference>
<dbReference type="Gene3D" id="1.10.10.10">
    <property type="entry name" value="Winged helix-like DNA-binding domain superfamily/Winged helix DNA-binding domain"/>
    <property type="match status" value="1"/>
</dbReference>
<keyword evidence="1" id="KW-0805">Transcription regulation</keyword>